<evidence type="ECO:0000256" key="7">
    <source>
        <dbReference type="ARBA" id="ARBA00023274"/>
    </source>
</evidence>
<comment type="catalytic activity">
    <reaction evidence="8 9">
        <text>GTP + H2O = GDP + phosphate + H(+)</text>
        <dbReference type="Rhea" id="RHEA:19669"/>
        <dbReference type="ChEBI" id="CHEBI:15377"/>
        <dbReference type="ChEBI" id="CHEBI:15378"/>
        <dbReference type="ChEBI" id="CHEBI:37565"/>
        <dbReference type="ChEBI" id="CHEBI:43474"/>
        <dbReference type="ChEBI" id="CHEBI:58189"/>
        <dbReference type="EC" id="3.6.5.4"/>
    </reaction>
</comment>
<dbReference type="SMART" id="SM00963">
    <property type="entry name" value="SRP54_N"/>
    <property type="match status" value="1"/>
</dbReference>
<dbReference type="InterPro" id="IPR000897">
    <property type="entry name" value="SRP54_GTPase_dom"/>
</dbReference>
<comment type="subunit">
    <text evidence="9">Part of the signal recognition particle protein translocation system, which is composed of SRP and FtsY. SRP is a ribonucleoprotein composed of Ffh and a 4.5S RNA molecule.</text>
</comment>
<feature type="binding site" evidence="9">
    <location>
        <begin position="203"/>
        <end position="207"/>
    </location>
    <ligand>
        <name>GTP</name>
        <dbReference type="ChEBI" id="CHEBI:37565"/>
    </ligand>
</feature>
<feature type="binding site" evidence="9">
    <location>
        <begin position="261"/>
        <end position="264"/>
    </location>
    <ligand>
        <name>GTP</name>
        <dbReference type="ChEBI" id="CHEBI:37565"/>
    </ligand>
</feature>
<name>A0ABN1BYZ6_9BURK</name>
<dbReference type="NCBIfam" id="TIGR00959">
    <property type="entry name" value="ffh"/>
    <property type="match status" value="1"/>
</dbReference>
<dbReference type="InterPro" id="IPR042101">
    <property type="entry name" value="SRP54_N_sf"/>
</dbReference>
<keyword evidence="9" id="KW-0963">Cytoplasm</keyword>
<dbReference type="InterPro" id="IPR022941">
    <property type="entry name" value="SRP54"/>
</dbReference>
<dbReference type="InterPro" id="IPR004125">
    <property type="entry name" value="Signal_recog_particle_SRP54_M"/>
</dbReference>
<evidence type="ECO:0000256" key="6">
    <source>
        <dbReference type="ARBA" id="ARBA00023135"/>
    </source>
</evidence>
<dbReference type="EMBL" id="BAAAEN010000009">
    <property type="protein sequence ID" value="GAA0508408.1"/>
    <property type="molecule type" value="Genomic_DNA"/>
</dbReference>
<dbReference type="Gene3D" id="1.20.120.140">
    <property type="entry name" value="Signal recognition particle SRP54, nucleotide-binding domain"/>
    <property type="match status" value="1"/>
</dbReference>
<sequence>MLDNLTARLSRVVKTLKGEARLTEANTQEMLREVRLALLEADVSLPVVREFVARVKEKALGEDVMGSLTPGQALVGVVHKELTALMGGDLGPHASELSLAQQPPAVILMAGLQGSGKTTTTGKLARWLAEGGHVQNGRKTGKKKVLVVSADVYRPAAIEQLKTVAAQAGVDFLPSSADQAPEAIARNALDHARKHHYDVLIVDTAGRLGIDETLMNEIRALHALLEPIETLFVVDAMLGQDAVNVAKAFNDALPLTGVVLTKLDGDARGGAALSVRHVTGKPLKFVGVSEKLSGLEPFHPERMAQRVLGMGDILSLVEEAQRAIDVDEAQKLAAKLKSGDKFDLNDFRAQIAQMKNLGDMGSLLEKLPAQFSQAASQIDSKQAGKQIRRMEGILNSMTELERAKPELIKASRKRRIATGAGVQVQEVNRMLSQFEQMQAMMKQMKKGGMAKMMRAMGGMKALRGMKGLPGLK</sequence>
<dbReference type="Pfam" id="PF02881">
    <property type="entry name" value="SRP54_N"/>
    <property type="match status" value="1"/>
</dbReference>
<feature type="binding site" evidence="9">
    <location>
        <begin position="111"/>
        <end position="118"/>
    </location>
    <ligand>
        <name>GTP</name>
        <dbReference type="ChEBI" id="CHEBI:37565"/>
    </ligand>
</feature>
<dbReference type="PANTHER" id="PTHR11564">
    <property type="entry name" value="SIGNAL RECOGNITION PARTICLE 54K PROTEIN SRP54"/>
    <property type="match status" value="1"/>
</dbReference>
<keyword evidence="6 9" id="KW-0733">Signal recognition particle</keyword>
<dbReference type="CDD" id="cd18539">
    <property type="entry name" value="SRP_G"/>
    <property type="match status" value="1"/>
</dbReference>
<dbReference type="SUPFAM" id="SSF47446">
    <property type="entry name" value="Signal peptide-binding domain"/>
    <property type="match status" value="1"/>
</dbReference>
<comment type="similarity">
    <text evidence="1 9">Belongs to the GTP-binding SRP family. SRP54 subfamily.</text>
</comment>
<feature type="domain" description="SRP54-type proteins GTP-binding" evidence="10">
    <location>
        <begin position="282"/>
        <end position="295"/>
    </location>
</feature>
<evidence type="ECO:0000256" key="3">
    <source>
        <dbReference type="ARBA" id="ARBA00022801"/>
    </source>
</evidence>
<organism evidence="11 12">
    <name type="scientific">Pigmentiphaga daeguensis</name>
    <dbReference type="NCBI Taxonomy" id="414049"/>
    <lineage>
        <taxon>Bacteria</taxon>
        <taxon>Pseudomonadati</taxon>
        <taxon>Pseudomonadota</taxon>
        <taxon>Betaproteobacteria</taxon>
        <taxon>Burkholderiales</taxon>
        <taxon>Alcaligenaceae</taxon>
        <taxon>Pigmentiphaga</taxon>
    </lineage>
</organism>
<dbReference type="InterPro" id="IPR013822">
    <property type="entry name" value="Signal_recog_particl_SRP54_hlx"/>
</dbReference>
<evidence type="ECO:0000256" key="9">
    <source>
        <dbReference type="HAMAP-Rule" id="MF_00306"/>
    </source>
</evidence>
<proteinExistence type="inferred from homology"/>
<dbReference type="Proteomes" id="UP001501706">
    <property type="component" value="Unassembled WGS sequence"/>
</dbReference>
<evidence type="ECO:0000256" key="4">
    <source>
        <dbReference type="ARBA" id="ARBA00022884"/>
    </source>
</evidence>
<comment type="function">
    <text evidence="9">Involved in targeting and insertion of nascent membrane proteins into the cytoplasmic membrane. Binds to the hydrophobic signal sequence of the ribosome-nascent chain (RNC) as it emerges from the ribosomes. The SRP-RNC complex is then targeted to the cytoplasmic membrane where it interacts with the SRP receptor FtsY. Interaction with FtsY leads to the transfer of the RNC complex to the Sec translocase for insertion into the membrane, the hydrolysis of GTP by both Ffh and FtsY, and the dissociation of the SRP-FtsY complex into the individual components.</text>
</comment>
<dbReference type="HAMAP" id="MF_00306">
    <property type="entry name" value="SRP54"/>
    <property type="match status" value="1"/>
</dbReference>
<dbReference type="SMART" id="SM00382">
    <property type="entry name" value="AAA"/>
    <property type="match status" value="1"/>
</dbReference>
<keyword evidence="12" id="KW-1185">Reference proteome</keyword>
<protein>
    <recommendedName>
        <fullName evidence="9">Signal recognition particle protein</fullName>
        <ecNumber evidence="9">3.6.5.4</ecNumber>
    </recommendedName>
    <alternativeName>
        <fullName evidence="9">Fifty-four homolog</fullName>
    </alternativeName>
</protein>
<dbReference type="RefSeq" id="WP_343927660.1">
    <property type="nucleotide sequence ID" value="NZ_BAAAEN010000009.1"/>
</dbReference>
<accession>A0ABN1BYZ6</accession>
<keyword evidence="5 9" id="KW-0342">GTP-binding</keyword>
<dbReference type="Pfam" id="PF00448">
    <property type="entry name" value="SRP54"/>
    <property type="match status" value="1"/>
</dbReference>
<reference evidence="11 12" key="1">
    <citation type="journal article" date="2019" name="Int. J. Syst. Evol. Microbiol.">
        <title>The Global Catalogue of Microorganisms (GCM) 10K type strain sequencing project: providing services to taxonomists for standard genome sequencing and annotation.</title>
        <authorList>
            <consortium name="The Broad Institute Genomics Platform"/>
            <consortium name="The Broad Institute Genome Sequencing Center for Infectious Disease"/>
            <person name="Wu L."/>
            <person name="Ma J."/>
        </authorList>
    </citation>
    <scope>NUCLEOTIDE SEQUENCE [LARGE SCALE GENOMIC DNA]</scope>
    <source>
        <strain evidence="11 12">JCM 14330</strain>
    </source>
</reference>
<comment type="caution">
    <text evidence="11">The sequence shown here is derived from an EMBL/GenBank/DDBJ whole genome shotgun (WGS) entry which is preliminary data.</text>
</comment>
<evidence type="ECO:0000256" key="5">
    <source>
        <dbReference type="ARBA" id="ARBA00023134"/>
    </source>
</evidence>
<gene>
    <name evidence="9 11" type="primary">ffh</name>
    <name evidence="11" type="ORF">GCM10009097_26920</name>
</gene>
<comment type="domain">
    <text evidence="9">Composed of three domains: the N-terminal N domain, which is responsible for interactions with the ribosome, the central G domain, which binds GTP, and the C-terminal M domain, which binds the RNA and the signal sequence of the RNC.</text>
</comment>
<keyword evidence="7 9" id="KW-0687">Ribonucleoprotein</keyword>
<evidence type="ECO:0000313" key="12">
    <source>
        <dbReference type="Proteomes" id="UP001501706"/>
    </source>
</evidence>
<dbReference type="SMART" id="SM00962">
    <property type="entry name" value="SRP54"/>
    <property type="match status" value="1"/>
</dbReference>
<evidence type="ECO:0000313" key="11">
    <source>
        <dbReference type="EMBL" id="GAA0508408.1"/>
    </source>
</evidence>
<evidence type="ECO:0000256" key="2">
    <source>
        <dbReference type="ARBA" id="ARBA00022741"/>
    </source>
</evidence>
<keyword evidence="3 9" id="KW-0378">Hydrolase</keyword>
<dbReference type="InterPro" id="IPR004780">
    <property type="entry name" value="SRP"/>
</dbReference>
<dbReference type="PANTHER" id="PTHR11564:SF5">
    <property type="entry name" value="SIGNAL RECOGNITION PARTICLE SUBUNIT SRP54"/>
    <property type="match status" value="1"/>
</dbReference>
<dbReference type="Gene3D" id="3.40.50.300">
    <property type="entry name" value="P-loop containing nucleotide triphosphate hydrolases"/>
    <property type="match status" value="1"/>
</dbReference>
<dbReference type="Pfam" id="PF02978">
    <property type="entry name" value="SRP_SPB"/>
    <property type="match status" value="1"/>
</dbReference>
<dbReference type="EC" id="3.6.5.4" evidence="9"/>
<keyword evidence="4 9" id="KW-0694">RNA-binding</keyword>
<evidence type="ECO:0000256" key="1">
    <source>
        <dbReference type="ARBA" id="ARBA00005450"/>
    </source>
</evidence>
<keyword evidence="2 9" id="KW-0547">Nucleotide-binding</keyword>
<evidence type="ECO:0000256" key="8">
    <source>
        <dbReference type="ARBA" id="ARBA00048027"/>
    </source>
</evidence>
<dbReference type="Gene3D" id="1.10.260.30">
    <property type="entry name" value="Signal recognition particle, SRP54 subunit, M-domain"/>
    <property type="match status" value="1"/>
</dbReference>
<dbReference type="PROSITE" id="PS00300">
    <property type="entry name" value="SRP54"/>
    <property type="match status" value="1"/>
</dbReference>
<comment type="subcellular location">
    <subcellularLocation>
        <location evidence="9">Cytoplasm</location>
    </subcellularLocation>
    <text evidence="9">The SRP-RNC complex is targeted to the cytoplasmic membrane.</text>
</comment>
<dbReference type="InterPro" id="IPR003593">
    <property type="entry name" value="AAA+_ATPase"/>
</dbReference>
<evidence type="ECO:0000259" key="10">
    <source>
        <dbReference type="PROSITE" id="PS00300"/>
    </source>
</evidence>
<dbReference type="InterPro" id="IPR036891">
    <property type="entry name" value="Signal_recog_part_SRP54_M_sf"/>
</dbReference>
<dbReference type="InterPro" id="IPR027417">
    <property type="entry name" value="P-loop_NTPase"/>
</dbReference>
<dbReference type="SUPFAM" id="SSF52540">
    <property type="entry name" value="P-loop containing nucleoside triphosphate hydrolases"/>
    <property type="match status" value="1"/>
</dbReference>